<keyword evidence="9" id="KW-0067">ATP-binding</keyword>
<evidence type="ECO:0000256" key="4">
    <source>
        <dbReference type="ARBA" id="ARBA00022475"/>
    </source>
</evidence>
<evidence type="ECO:0000256" key="5">
    <source>
        <dbReference type="ARBA" id="ARBA00022553"/>
    </source>
</evidence>
<keyword evidence="8" id="KW-0418">Kinase</keyword>
<name>A0A1H2QG21_9BACL</name>
<evidence type="ECO:0000313" key="15">
    <source>
        <dbReference type="EMBL" id="SDW06193.1"/>
    </source>
</evidence>
<dbReference type="PROSITE" id="PS50885">
    <property type="entry name" value="HAMP"/>
    <property type="match status" value="1"/>
</dbReference>
<dbReference type="Proteomes" id="UP001157137">
    <property type="component" value="Unassembled WGS sequence"/>
</dbReference>
<dbReference type="RefSeq" id="WP_006448126.1">
    <property type="nucleotide sequence ID" value="NZ_BSRA01000002.1"/>
</dbReference>
<keyword evidence="6" id="KW-0808">Transferase</keyword>
<dbReference type="PANTHER" id="PTHR45528:SF1">
    <property type="entry name" value="SENSOR HISTIDINE KINASE CPXA"/>
    <property type="match status" value="1"/>
</dbReference>
<dbReference type="PANTHER" id="PTHR45528">
    <property type="entry name" value="SENSOR HISTIDINE KINASE CPXA"/>
    <property type="match status" value="1"/>
</dbReference>
<dbReference type="AlphaFoldDB" id="A0A1H2QG21"/>
<dbReference type="Pfam" id="PF00672">
    <property type="entry name" value="HAMP"/>
    <property type="match status" value="1"/>
</dbReference>
<dbReference type="GO" id="GO:0005524">
    <property type="term" value="F:ATP binding"/>
    <property type="evidence" value="ECO:0007669"/>
    <property type="project" value="UniProtKB-KW"/>
</dbReference>
<keyword evidence="12" id="KW-0812">Transmembrane</keyword>
<comment type="subcellular location">
    <subcellularLocation>
        <location evidence="2">Cell membrane</location>
        <topology evidence="2">Multi-pass membrane protein</topology>
    </subcellularLocation>
</comment>
<evidence type="ECO:0000256" key="6">
    <source>
        <dbReference type="ARBA" id="ARBA00022679"/>
    </source>
</evidence>
<organism evidence="15 16">
    <name type="scientific">Alicyclobacillus hesperidum</name>
    <dbReference type="NCBI Taxonomy" id="89784"/>
    <lineage>
        <taxon>Bacteria</taxon>
        <taxon>Bacillati</taxon>
        <taxon>Bacillota</taxon>
        <taxon>Bacilli</taxon>
        <taxon>Bacillales</taxon>
        <taxon>Alicyclobacillaceae</taxon>
        <taxon>Alicyclobacillus</taxon>
    </lineage>
</organism>
<dbReference type="SUPFAM" id="SSF58104">
    <property type="entry name" value="Methyl-accepting chemotaxis protein (MCP) signaling domain"/>
    <property type="match status" value="1"/>
</dbReference>
<dbReference type="SUPFAM" id="SSF158472">
    <property type="entry name" value="HAMP domain-like"/>
    <property type="match status" value="1"/>
</dbReference>
<keyword evidence="10" id="KW-0902">Two-component regulatory system</keyword>
<dbReference type="EMBL" id="FNOJ01000001">
    <property type="protein sequence ID" value="SDW06193.1"/>
    <property type="molecule type" value="Genomic_DNA"/>
</dbReference>
<dbReference type="CDD" id="cd06225">
    <property type="entry name" value="HAMP"/>
    <property type="match status" value="1"/>
</dbReference>
<reference evidence="15" key="1">
    <citation type="submission" date="2016-10" db="EMBL/GenBank/DDBJ databases">
        <authorList>
            <person name="de Groot N.N."/>
        </authorList>
    </citation>
    <scope>NUCLEOTIDE SEQUENCE [LARGE SCALE GENOMIC DNA]</scope>
    <source>
        <strain evidence="15">DSM 12489</strain>
    </source>
</reference>
<reference evidence="16" key="2">
    <citation type="submission" date="2016-10" db="EMBL/GenBank/DDBJ databases">
        <authorList>
            <person name="Varghese N."/>
        </authorList>
    </citation>
    <scope>NUCLEOTIDE SEQUENCE [LARGE SCALE GENOMIC DNA]</scope>
    <source>
        <strain evidence="16">DSM 12489</strain>
    </source>
</reference>
<evidence type="ECO:0000256" key="7">
    <source>
        <dbReference type="ARBA" id="ARBA00022741"/>
    </source>
</evidence>
<evidence type="ECO:0000256" key="9">
    <source>
        <dbReference type="ARBA" id="ARBA00022840"/>
    </source>
</evidence>
<evidence type="ECO:0000313" key="14">
    <source>
        <dbReference type="EMBL" id="GLV12650.1"/>
    </source>
</evidence>
<dbReference type="STRING" id="89784.SAMN04489725_101250"/>
<dbReference type="GO" id="GO:0004673">
    <property type="term" value="F:protein histidine kinase activity"/>
    <property type="evidence" value="ECO:0007669"/>
    <property type="project" value="UniProtKB-EC"/>
</dbReference>
<dbReference type="GO" id="GO:0005886">
    <property type="term" value="C:plasma membrane"/>
    <property type="evidence" value="ECO:0007669"/>
    <property type="project" value="UniProtKB-SubCell"/>
</dbReference>
<evidence type="ECO:0000256" key="3">
    <source>
        <dbReference type="ARBA" id="ARBA00012438"/>
    </source>
</evidence>
<gene>
    <name evidence="14" type="ORF">Heshes_03340</name>
    <name evidence="15" type="ORF">SAMN04489725_101250</name>
</gene>
<protein>
    <recommendedName>
        <fullName evidence="3">histidine kinase</fullName>
        <ecNumber evidence="3">2.7.13.3</ecNumber>
    </recommendedName>
</protein>
<dbReference type="SMART" id="SM00304">
    <property type="entry name" value="HAMP"/>
    <property type="match status" value="1"/>
</dbReference>
<keyword evidence="12" id="KW-1133">Transmembrane helix</keyword>
<evidence type="ECO:0000256" key="10">
    <source>
        <dbReference type="ARBA" id="ARBA00023012"/>
    </source>
</evidence>
<evidence type="ECO:0000256" key="11">
    <source>
        <dbReference type="ARBA" id="ARBA00023136"/>
    </source>
</evidence>
<evidence type="ECO:0000259" key="13">
    <source>
        <dbReference type="PROSITE" id="PS50885"/>
    </source>
</evidence>
<evidence type="ECO:0000256" key="8">
    <source>
        <dbReference type="ARBA" id="ARBA00022777"/>
    </source>
</evidence>
<evidence type="ECO:0000256" key="2">
    <source>
        <dbReference type="ARBA" id="ARBA00004651"/>
    </source>
</evidence>
<dbReference type="Gene3D" id="6.10.340.10">
    <property type="match status" value="1"/>
</dbReference>
<dbReference type="EC" id="2.7.13.3" evidence="3"/>
<keyword evidence="5" id="KW-0597">Phosphoprotein</keyword>
<dbReference type="Proteomes" id="UP000182589">
    <property type="component" value="Unassembled WGS sequence"/>
</dbReference>
<accession>A0A1H2QG21</accession>
<dbReference type="EMBL" id="BSRA01000002">
    <property type="protein sequence ID" value="GLV12650.1"/>
    <property type="molecule type" value="Genomic_DNA"/>
</dbReference>
<feature type="domain" description="HAMP" evidence="13">
    <location>
        <begin position="182"/>
        <end position="236"/>
    </location>
</feature>
<proteinExistence type="predicted"/>
<keyword evidence="16" id="KW-1185">Reference proteome</keyword>
<comment type="catalytic activity">
    <reaction evidence="1">
        <text>ATP + protein L-histidine = ADP + protein N-phospho-L-histidine.</text>
        <dbReference type="EC" id="2.7.13.3"/>
    </reaction>
</comment>
<dbReference type="InterPro" id="IPR050398">
    <property type="entry name" value="HssS/ArlS-like"/>
</dbReference>
<keyword evidence="4" id="KW-1003">Cell membrane</keyword>
<dbReference type="InterPro" id="IPR003660">
    <property type="entry name" value="HAMP_dom"/>
</dbReference>
<sequence>MSLFRKLVILFSVVILVILSATLTIVYVESRRTIVQLSKEKAVSMIQTIDSALLSDVPDYQFESVLLNLKKQEPDLISFDIYKLNDFLYDIASTNPHRIGTQASPSSTIALGEHKVLTMLDGTTINLIVPLTGYGGMPYSADVKLSIAGDLRSNHILLSEILYIGLCALALALLSAWLFTREVLSKPLQAMMSAVNEVATGNFVVNLRKSSRRSDELGSLARSFERMTSGLQQLITRMAQTAEELHTDFEQLVESGDFTAHGALHMADVIQHLNESISSQFSKLQELGGKMSWHLQATAEMTSFAQTADADDESDLRQWLVTIEGLMDEAAQVHRHLQGLASTANGQLGAIRHINRTAGRLSEMASELRTLLLTLEV</sequence>
<evidence type="ECO:0000313" key="16">
    <source>
        <dbReference type="Proteomes" id="UP000182589"/>
    </source>
</evidence>
<keyword evidence="11 12" id="KW-0472">Membrane</keyword>
<evidence type="ECO:0000256" key="12">
    <source>
        <dbReference type="SAM" id="Phobius"/>
    </source>
</evidence>
<feature type="transmembrane region" description="Helical" evidence="12">
    <location>
        <begin position="7"/>
        <end position="28"/>
    </location>
</feature>
<dbReference type="GO" id="GO:0000160">
    <property type="term" value="P:phosphorelay signal transduction system"/>
    <property type="evidence" value="ECO:0007669"/>
    <property type="project" value="UniProtKB-KW"/>
</dbReference>
<reference evidence="14" key="3">
    <citation type="submission" date="2023-02" db="EMBL/GenBank/DDBJ databases">
        <title>Proposal of a novel subspecies: Alicyclobacillus hesperidum subspecies aegle.</title>
        <authorList>
            <person name="Goto K."/>
            <person name="Fujii T."/>
            <person name="Yasui K."/>
            <person name="Mochida K."/>
            <person name="Kato-Tanaka Y."/>
            <person name="Morohoshi S."/>
            <person name="An S.Y."/>
            <person name="Kasai H."/>
            <person name="Yokota A."/>
        </authorList>
    </citation>
    <scope>NUCLEOTIDE SEQUENCE</scope>
    <source>
        <strain evidence="14">DSM 12766</strain>
    </source>
</reference>
<evidence type="ECO:0000256" key="1">
    <source>
        <dbReference type="ARBA" id="ARBA00000085"/>
    </source>
</evidence>
<keyword evidence="7" id="KW-0547">Nucleotide-binding</keyword>